<organism evidence="2 3">
    <name type="scientific">Xanthoceras sorbifolium</name>
    <dbReference type="NCBI Taxonomy" id="99658"/>
    <lineage>
        <taxon>Eukaryota</taxon>
        <taxon>Viridiplantae</taxon>
        <taxon>Streptophyta</taxon>
        <taxon>Embryophyta</taxon>
        <taxon>Tracheophyta</taxon>
        <taxon>Spermatophyta</taxon>
        <taxon>Magnoliopsida</taxon>
        <taxon>eudicotyledons</taxon>
        <taxon>Gunneridae</taxon>
        <taxon>Pentapetalae</taxon>
        <taxon>rosids</taxon>
        <taxon>malvids</taxon>
        <taxon>Sapindales</taxon>
        <taxon>Sapindaceae</taxon>
        <taxon>Xanthoceroideae</taxon>
        <taxon>Xanthoceras</taxon>
    </lineage>
</organism>
<feature type="domain" description="F-box associated beta-propeller type 1" evidence="1">
    <location>
        <begin position="52"/>
        <end position="310"/>
    </location>
</feature>
<name>A0ABQ8I9U1_9ROSI</name>
<dbReference type="EMBL" id="JAFEMO010000003">
    <property type="protein sequence ID" value="KAH7573375.1"/>
    <property type="molecule type" value="Genomic_DNA"/>
</dbReference>
<dbReference type="PANTHER" id="PTHR31672">
    <property type="entry name" value="BNACNNG10540D PROTEIN"/>
    <property type="match status" value="1"/>
</dbReference>
<dbReference type="NCBIfam" id="TIGR01640">
    <property type="entry name" value="F_box_assoc_1"/>
    <property type="match status" value="1"/>
</dbReference>
<evidence type="ECO:0000313" key="2">
    <source>
        <dbReference type="EMBL" id="KAH7573375.1"/>
    </source>
</evidence>
<comment type="caution">
    <text evidence="2">The sequence shown here is derived from an EMBL/GenBank/DDBJ whole genome shotgun (WGS) entry which is preliminary data.</text>
</comment>
<dbReference type="InterPro" id="IPR006527">
    <property type="entry name" value="F-box-assoc_dom_typ1"/>
</dbReference>
<keyword evidence="3" id="KW-1185">Reference proteome</keyword>
<dbReference type="Proteomes" id="UP000827721">
    <property type="component" value="Unassembled WGS sequence"/>
</dbReference>
<sequence length="380" mass="43278">MHLAQSHRRRLIVSAESLYCVDLETISSNDDNIAAVEIDFPRSKLNHDIDSLLCIGSCNGLLCVLTEPNDLVVFNPCTKEIKQIPDFRSRIVYEPPSLHGFGYAESIDDYKFVKIEHPGKFVDVYSLRKDSWTSIQNNLHFIDKCYMQGIALNGAIHWVVNKLEDSSMIAAFDLVEEKFKTLPLPDILIDNDCIYILGLLRGYLCLVTEKRDHRNQFWIMKEYGVKASWTRIVIADLFFSLQPLCYLNNSDTVLLFIDMQQLVFCNLKDGKFKNVEVDGIRNQVDDVTDEVDDVGDDWCDVDVYVESLVSPNYKNGFTSEAMEVASRVSFNHWRKPCFSSIDLEEGAPFLGQDSESHWRKSSSSGLEEVGFLMEATCNSG</sequence>
<dbReference type="InterPro" id="IPR050796">
    <property type="entry name" value="SCF_F-box_component"/>
</dbReference>
<dbReference type="Pfam" id="PF07734">
    <property type="entry name" value="FBA_1"/>
    <property type="match status" value="1"/>
</dbReference>
<reference evidence="2 3" key="1">
    <citation type="submission" date="2021-02" db="EMBL/GenBank/DDBJ databases">
        <title>Plant Genome Project.</title>
        <authorList>
            <person name="Zhang R.-G."/>
        </authorList>
    </citation>
    <scope>NUCLEOTIDE SEQUENCE [LARGE SCALE GENOMIC DNA]</scope>
    <source>
        <tissue evidence="2">Leaves</tissue>
    </source>
</reference>
<evidence type="ECO:0000313" key="3">
    <source>
        <dbReference type="Proteomes" id="UP000827721"/>
    </source>
</evidence>
<dbReference type="InterPro" id="IPR017451">
    <property type="entry name" value="F-box-assoc_interact_dom"/>
</dbReference>
<proteinExistence type="predicted"/>
<protein>
    <recommendedName>
        <fullName evidence="1">F-box associated beta-propeller type 1 domain-containing protein</fullName>
    </recommendedName>
</protein>
<evidence type="ECO:0000259" key="1">
    <source>
        <dbReference type="Pfam" id="PF07734"/>
    </source>
</evidence>
<dbReference type="PANTHER" id="PTHR31672:SF13">
    <property type="entry name" value="F-BOX PROTEIN CPR30-LIKE"/>
    <property type="match status" value="1"/>
</dbReference>
<accession>A0ABQ8I9U1</accession>
<gene>
    <name evidence="2" type="ORF">JRO89_XS03G0133100</name>
</gene>